<accession>A0A8J2LM74</accession>
<dbReference type="Proteomes" id="UP000708208">
    <property type="component" value="Unassembled WGS sequence"/>
</dbReference>
<organism evidence="2 3">
    <name type="scientific">Allacma fusca</name>
    <dbReference type="NCBI Taxonomy" id="39272"/>
    <lineage>
        <taxon>Eukaryota</taxon>
        <taxon>Metazoa</taxon>
        <taxon>Ecdysozoa</taxon>
        <taxon>Arthropoda</taxon>
        <taxon>Hexapoda</taxon>
        <taxon>Collembola</taxon>
        <taxon>Symphypleona</taxon>
        <taxon>Sminthuridae</taxon>
        <taxon>Allacma</taxon>
    </lineage>
</organism>
<comment type="caution">
    <text evidence="2">The sequence shown here is derived from an EMBL/GenBank/DDBJ whole genome shotgun (WGS) entry which is preliminary data.</text>
</comment>
<dbReference type="EMBL" id="CAJVCH010537505">
    <property type="protein sequence ID" value="CAG7825784.1"/>
    <property type="molecule type" value="Genomic_DNA"/>
</dbReference>
<dbReference type="AlphaFoldDB" id="A0A8J2LM74"/>
<proteinExistence type="predicted"/>
<reference evidence="2" key="1">
    <citation type="submission" date="2021-06" db="EMBL/GenBank/DDBJ databases">
        <authorList>
            <person name="Hodson N. C."/>
            <person name="Mongue J. A."/>
            <person name="Jaron S. K."/>
        </authorList>
    </citation>
    <scope>NUCLEOTIDE SEQUENCE</scope>
</reference>
<name>A0A8J2LM74_9HEXA</name>
<evidence type="ECO:0000256" key="1">
    <source>
        <dbReference type="SAM" id="Coils"/>
    </source>
</evidence>
<feature type="coiled-coil region" evidence="1">
    <location>
        <begin position="73"/>
        <end position="100"/>
    </location>
</feature>
<evidence type="ECO:0000313" key="2">
    <source>
        <dbReference type="EMBL" id="CAG7825784.1"/>
    </source>
</evidence>
<protein>
    <submittedName>
        <fullName evidence="2">Uncharacterized protein</fullName>
    </submittedName>
</protein>
<evidence type="ECO:0000313" key="3">
    <source>
        <dbReference type="Proteomes" id="UP000708208"/>
    </source>
</evidence>
<keyword evidence="1" id="KW-0175">Coiled coil</keyword>
<gene>
    <name evidence="2" type="ORF">AFUS01_LOCUS35873</name>
</gene>
<keyword evidence="3" id="KW-1185">Reference proteome</keyword>
<sequence length="186" mass="21214">MKPKNVLEAQHEFANYAKKQNVFQQQNKVVSVIGGPITNAREKLRCIDSVEAEKLLREVGYAHSMDDIKNSILEVFEEEVEKAQNLLREAQSSINYLKNLLDDIGNRITAGTTDDPNCISHGISDGYEDCRTVWIHFQLRNKILKHYLLAPADLNLNPDPFSQVPDFKSQEDRIVFLLCKIEAIKS</sequence>